<dbReference type="EMBL" id="CP032332">
    <property type="protein sequence ID" value="QCO05840.1"/>
    <property type="molecule type" value="Genomic_DNA"/>
</dbReference>
<evidence type="ECO:0000259" key="1">
    <source>
        <dbReference type="Pfam" id="PF14588"/>
    </source>
</evidence>
<organism evidence="2 3">
    <name type="scientific">Azospirillum brasilense</name>
    <dbReference type="NCBI Taxonomy" id="192"/>
    <lineage>
        <taxon>Bacteria</taxon>
        <taxon>Pseudomonadati</taxon>
        <taxon>Pseudomonadota</taxon>
        <taxon>Alphaproteobacteria</taxon>
        <taxon>Rhodospirillales</taxon>
        <taxon>Azospirillaceae</taxon>
        <taxon>Azospirillum</taxon>
    </lineage>
</organism>
<dbReference type="InterPro" id="IPR035959">
    <property type="entry name" value="RutC-like_sf"/>
</dbReference>
<dbReference type="CDD" id="cd02199">
    <property type="entry name" value="YjgF_YER057c_UK114_like_1"/>
    <property type="match status" value="1"/>
</dbReference>
<sequence length="150" mass="16018">MVLNRDFLQNVPDLQMPAAAFKPYVVHGGIVHVSGQLPVRDGKPVWVGRVPGAVSVDQAREAAELCALNVLAWLKHACQGDFARVERCVRLGGFVAADEGFADAPAIINAASQVMTTAFGERGEHARIAIGIMSLPFDAPVEVEAVFAIR</sequence>
<protein>
    <submittedName>
        <fullName evidence="2">RidA family protein</fullName>
    </submittedName>
</protein>
<dbReference type="AlphaFoldDB" id="A0A4D8QCK5"/>
<feature type="domain" description="Endoribonuclease L-PSP/chorismate mutase-like" evidence="1">
    <location>
        <begin position="11"/>
        <end position="137"/>
    </location>
</feature>
<dbReference type="PANTHER" id="PTHR43760">
    <property type="entry name" value="ENDORIBONUCLEASE-RELATED"/>
    <property type="match status" value="1"/>
</dbReference>
<evidence type="ECO:0000313" key="2">
    <source>
        <dbReference type="EMBL" id="QCO05840.1"/>
    </source>
</evidence>
<reference evidence="2 3" key="1">
    <citation type="submission" date="2018-09" db="EMBL/GenBank/DDBJ databases">
        <title>Whole genome based analysis of evolution and adaptive divergence in Indian and Brazilian strains of Azospirillum brasilense.</title>
        <authorList>
            <person name="Singh C."/>
            <person name="Tripathi A.K."/>
        </authorList>
    </citation>
    <scope>NUCLEOTIDE SEQUENCE [LARGE SCALE GENOMIC DNA]</scope>
    <source>
        <strain evidence="2 3">MTCC4036</strain>
        <plasmid evidence="2 3">p2</plasmid>
    </source>
</reference>
<dbReference type="Gene3D" id="3.30.1330.40">
    <property type="entry name" value="RutC-like"/>
    <property type="match status" value="1"/>
</dbReference>
<dbReference type="Proteomes" id="UP000298596">
    <property type="component" value="Plasmid p2"/>
</dbReference>
<gene>
    <name evidence="2" type="ORF">D3867_28590</name>
</gene>
<proteinExistence type="predicted"/>
<name>A0A4D8QCK5_AZOBR</name>
<evidence type="ECO:0000313" key="3">
    <source>
        <dbReference type="Proteomes" id="UP000298596"/>
    </source>
</evidence>
<dbReference type="SUPFAM" id="SSF55298">
    <property type="entry name" value="YjgF-like"/>
    <property type="match status" value="1"/>
</dbReference>
<dbReference type="InterPro" id="IPR013813">
    <property type="entry name" value="Endoribo_LPSP/chorism_mut-like"/>
</dbReference>
<keyword evidence="2" id="KW-0614">Plasmid</keyword>
<accession>A0A4D8QCK5</accession>
<dbReference type="PANTHER" id="PTHR43760:SF1">
    <property type="entry name" value="ENDORIBONUCLEASE L-PSP_CHORISMATE MUTASE-LIKE DOMAIN-CONTAINING PROTEIN"/>
    <property type="match status" value="1"/>
</dbReference>
<dbReference type="Pfam" id="PF14588">
    <property type="entry name" value="YjgF_endoribonc"/>
    <property type="match status" value="1"/>
</dbReference>
<geneLocation type="plasmid" evidence="2">
    <name>p2</name>
</geneLocation>